<dbReference type="OrthoDB" id="4544211at2"/>
<dbReference type="SUPFAM" id="SSF53795">
    <property type="entry name" value="PEP carboxykinase-like"/>
    <property type="match status" value="1"/>
</dbReference>
<dbReference type="Gene3D" id="3.40.50.300">
    <property type="entry name" value="P-loop containing nucleotide triphosphate hydrolases"/>
    <property type="match status" value="1"/>
</dbReference>
<evidence type="ECO:0000313" key="2">
    <source>
        <dbReference type="Proteomes" id="UP000198816"/>
    </source>
</evidence>
<dbReference type="Proteomes" id="UP000198816">
    <property type="component" value="Unassembled WGS sequence"/>
</dbReference>
<dbReference type="RefSeq" id="WP_093032814.1">
    <property type="nucleotide sequence ID" value="NZ_FNNZ01000012.1"/>
</dbReference>
<gene>
    <name evidence="1" type="ORF">SAMN05421783_1128</name>
</gene>
<evidence type="ECO:0000313" key="1">
    <source>
        <dbReference type="EMBL" id="SDW99276.1"/>
    </source>
</evidence>
<dbReference type="InterPro" id="IPR027417">
    <property type="entry name" value="P-loop_NTPase"/>
</dbReference>
<accession>A0A1H2Y2B4</accession>
<name>A0A1H2Y2B4_THIRO</name>
<sequence>MKQSRFSVVERVVAVVWGADSLSPVMTAAFGGFKPCASRQPAALAYRIISESGNACFSLVRNGSEIGRGLDASKLLFALQQDIVVGIQRLRPDLVFVHAAVVQRDGRAFLLAAPSGSGKSTLCWALLHYGFRLMSDELAPVEPETLRIKPFPLAVTLKMRPPQSFPLPPSTLETHRSHYIPIDAMPCAPATEPAPIGAILFVDYASNHSAPALCKLSAAEAAYRLYPNVLNALAHQSMCLDDVIRMTCSVPCWYLASAALEGTAKEVAGLLCAL</sequence>
<protein>
    <recommendedName>
        <fullName evidence="3">Hpr(Ser) kinase/phosphatase</fullName>
    </recommendedName>
</protein>
<dbReference type="STRING" id="1058.SAMN05421783_1128"/>
<evidence type="ECO:0008006" key="3">
    <source>
        <dbReference type="Google" id="ProtNLM"/>
    </source>
</evidence>
<keyword evidence="2" id="KW-1185">Reference proteome</keyword>
<dbReference type="AlphaFoldDB" id="A0A1H2Y2B4"/>
<dbReference type="EMBL" id="FNNZ01000012">
    <property type="protein sequence ID" value="SDW99276.1"/>
    <property type="molecule type" value="Genomic_DNA"/>
</dbReference>
<reference evidence="2" key="1">
    <citation type="submission" date="2016-10" db="EMBL/GenBank/DDBJ databases">
        <authorList>
            <person name="Varghese N."/>
            <person name="Submissions S."/>
        </authorList>
    </citation>
    <scope>NUCLEOTIDE SEQUENCE [LARGE SCALE GENOMIC DNA]</scope>
    <source>
        <strain evidence="2">DSM 217</strain>
    </source>
</reference>
<proteinExistence type="predicted"/>
<organism evidence="1 2">
    <name type="scientific">Thiocapsa roseopersicina</name>
    <dbReference type="NCBI Taxonomy" id="1058"/>
    <lineage>
        <taxon>Bacteria</taxon>
        <taxon>Pseudomonadati</taxon>
        <taxon>Pseudomonadota</taxon>
        <taxon>Gammaproteobacteria</taxon>
        <taxon>Chromatiales</taxon>
        <taxon>Chromatiaceae</taxon>
        <taxon>Thiocapsa</taxon>
    </lineage>
</organism>